<dbReference type="GO" id="GO:0005829">
    <property type="term" value="C:cytosol"/>
    <property type="evidence" value="ECO:0007669"/>
    <property type="project" value="TreeGrafter"/>
</dbReference>
<dbReference type="GO" id="GO:0016791">
    <property type="term" value="F:phosphatase activity"/>
    <property type="evidence" value="ECO:0007669"/>
    <property type="project" value="TreeGrafter"/>
</dbReference>
<dbReference type="Pfam" id="PF08282">
    <property type="entry name" value="Hydrolase_3"/>
    <property type="match status" value="1"/>
</dbReference>
<dbReference type="SUPFAM" id="SSF56784">
    <property type="entry name" value="HAD-like"/>
    <property type="match status" value="1"/>
</dbReference>
<dbReference type="NCBIfam" id="TIGR01484">
    <property type="entry name" value="HAD-SF-IIB"/>
    <property type="match status" value="1"/>
</dbReference>
<protein>
    <submittedName>
        <fullName evidence="1">Cof-type HAD-IIB family hydrolase</fullName>
        <ecNumber evidence="1">3.1.3.-</ecNumber>
    </submittedName>
</protein>
<dbReference type="SFLD" id="SFLDG01140">
    <property type="entry name" value="C2.B:_Phosphomannomutase_and_P"/>
    <property type="match status" value="1"/>
</dbReference>
<dbReference type="PANTHER" id="PTHR10000:SF8">
    <property type="entry name" value="HAD SUPERFAMILY HYDROLASE-LIKE, TYPE 3"/>
    <property type="match status" value="1"/>
</dbReference>
<evidence type="ECO:0000313" key="1">
    <source>
        <dbReference type="EMBL" id="XDK33045.1"/>
    </source>
</evidence>
<organism evidence="1">
    <name type="scientific">Ornithinibacillus sp. 4-3</name>
    <dbReference type="NCBI Taxonomy" id="3231488"/>
    <lineage>
        <taxon>Bacteria</taxon>
        <taxon>Bacillati</taxon>
        <taxon>Bacillota</taxon>
        <taxon>Bacilli</taxon>
        <taxon>Bacillales</taxon>
        <taxon>Bacillaceae</taxon>
        <taxon>Ornithinibacillus</taxon>
    </lineage>
</organism>
<dbReference type="EMBL" id="CP162599">
    <property type="protein sequence ID" value="XDK33045.1"/>
    <property type="molecule type" value="Genomic_DNA"/>
</dbReference>
<dbReference type="EC" id="3.1.3.-" evidence="1"/>
<dbReference type="InterPro" id="IPR023214">
    <property type="entry name" value="HAD_sf"/>
</dbReference>
<proteinExistence type="predicted"/>
<reference evidence="1" key="1">
    <citation type="submission" date="2024-07" db="EMBL/GenBank/DDBJ databases">
        <title>Halotolerant mesophilic bacterium Ornithinibacillus sp. 4-3, sp. nov., isolated from soil.</title>
        <authorList>
            <person name="Sidarenka A.V."/>
            <person name="Guliayeva D.E."/>
            <person name="Leanovich S.I."/>
            <person name="Hileuskaya K.S."/>
            <person name="Akhremchuk A.E."/>
            <person name="Sikolenko M.A."/>
            <person name="Valentovich L.N."/>
        </authorList>
    </citation>
    <scope>NUCLEOTIDE SEQUENCE</scope>
    <source>
        <strain evidence="1">4-3</strain>
    </source>
</reference>
<gene>
    <name evidence="1" type="ORF">AB4Y30_01305</name>
</gene>
<keyword evidence="1" id="KW-0378">Hydrolase</keyword>
<dbReference type="PROSITE" id="PS01228">
    <property type="entry name" value="COF_1"/>
    <property type="match status" value="1"/>
</dbReference>
<dbReference type="InterPro" id="IPR000150">
    <property type="entry name" value="Cof"/>
</dbReference>
<dbReference type="Gene3D" id="3.30.1240.10">
    <property type="match status" value="1"/>
</dbReference>
<accession>A0AB39HR75</accession>
<dbReference type="SFLD" id="SFLDS00003">
    <property type="entry name" value="Haloacid_Dehalogenase"/>
    <property type="match status" value="1"/>
</dbReference>
<dbReference type="InterPro" id="IPR006379">
    <property type="entry name" value="HAD-SF_hydro_IIB"/>
</dbReference>
<dbReference type="InterPro" id="IPR036412">
    <property type="entry name" value="HAD-like_sf"/>
</dbReference>
<name>A0AB39HR75_9BACI</name>
<dbReference type="AlphaFoldDB" id="A0AB39HR75"/>
<dbReference type="RefSeq" id="WP_368653732.1">
    <property type="nucleotide sequence ID" value="NZ_CP162599.1"/>
</dbReference>
<dbReference type="CDD" id="cd07516">
    <property type="entry name" value="HAD_Pase"/>
    <property type="match status" value="1"/>
</dbReference>
<dbReference type="GO" id="GO:0000287">
    <property type="term" value="F:magnesium ion binding"/>
    <property type="evidence" value="ECO:0007669"/>
    <property type="project" value="TreeGrafter"/>
</dbReference>
<dbReference type="PANTHER" id="PTHR10000">
    <property type="entry name" value="PHOSPHOSERINE PHOSPHATASE"/>
    <property type="match status" value="1"/>
</dbReference>
<dbReference type="Gene3D" id="3.40.50.1000">
    <property type="entry name" value="HAD superfamily/HAD-like"/>
    <property type="match status" value="1"/>
</dbReference>
<sequence>MKTEMNQQDLAQTKEKYRKESEKMKLIAIDLDGTLLNNEGRLSERTIDVITKVREEGHKVIVATGRHLHGALPIASQLALTDALVCFNGALVYNLKNYTSDFALSYEKEDITNLVSLVKTWEYEYFTSTEDKFIIESNYERLLNQFISKGIPTNEVEDMLQLNTPILKTTIIGDMTQMDNIERYVPNTVPSLNVVRSGEGSIDIMSNEASKGRAVEWLANRFQISPADIITFGNYDNDISMLEYAGTGVAMDNAPAHVKKHADIITYSNEQDGVAQFLEENVLRKMLFRSYA</sequence>
<dbReference type="NCBIfam" id="TIGR00099">
    <property type="entry name" value="Cof-subfamily"/>
    <property type="match status" value="1"/>
</dbReference>